<gene>
    <name evidence="1" type="ORF">QQS21_010579</name>
</gene>
<organism evidence="1 2">
    <name type="scientific">Conoideocrella luteorostrata</name>
    <dbReference type="NCBI Taxonomy" id="1105319"/>
    <lineage>
        <taxon>Eukaryota</taxon>
        <taxon>Fungi</taxon>
        <taxon>Dikarya</taxon>
        <taxon>Ascomycota</taxon>
        <taxon>Pezizomycotina</taxon>
        <taxon>Sordariomycetes</taxon>
        <taxon>Hypocreomycetidae</taxon>
        <taxon>Hypocreales</taxon>
        <taxon>Clavicipitaceae</taxon>
        <taxon>Conoideocrella</taxon>
    </lineage>
</organism>
<evidence type="ECO:0000313" key="2">
    <source>
        <dbReference type="Proteomes" id="UP001251528"/>
    </source>
</evidence>
<dbReference type="EMBL" id="JASWJB010000313">
    <property type="protein sequence ID" value="KAK2591725.1"/>
    <property type="molecule type" value="Genomic_DNA"/>
</dbReference>
<proteinExistence type="predicted"/>
<accession>A0AAJ0CEQ7</accession>
<reference evidence="1" key="1">
    <citation type="submission" date="2023-06" db="EMBL/GenBank/DDBJ databases">
        <title>Conoideocrella luteorostrata (Hypocreales: Clavicipitaceae), a potential biocontrol fungus for elongate hemlock scale in United States Christmas tree production areas.</title>
        <authorList>
            <person name="Barrett H."/>
            <person name="Lovett B."/>
            <person name="Macias A.M."/>
            <person name="Stajich J.E."/>
            <person name="Kasson M.T."/>
        </authorList>
    </citation>
    <scope>NUCLEOTIDE SEQUENCE</scope>
    <source>
        <strain evidence="1">ARSEF 14590</strain>
    </source>
</reference>
<keyword evidence="2" id="KW-1185">Reference proteome</keyword>
<dbReference type="Proteomes" id="UP001251528">
    <property type="component" value="Unassembled WGS sequence"/>
</dbReference>
<name>A0AAJ0CEQ7_9HYPO</name>
<protein>
    <submittedName>
        <fullName evidence="1">Uncharacterized protein</fullName>
    </submittedName>
</protein>
<evidence type="ECO:0000313" key="1">
    <source>
        <dbReference type="EMBL" id="KAK2591725.1"/>
    </source>
</evidence>
<sequence>MGILESANLQSLYNAAVQHDSTTEEDGEHFAFQFWLNFTCNQFITRFYSLDCTASPNDSPPHKCNIVRQIKNTSRTMPTVLWMECQLPGDTVQDVETKALAGAKRTVESDDLDYVCVITTMSISFRVWVYKLGDAHLTALYGSDGGGDLEQYIDAGSETSDVGIALCSMIQEPRPLLELDVVPSPEDFGEYINELRRHKAEAATLQ</sequence>
<comment type="caution">
    <text evidence="1">The sequence shown here is derived from an EMBL/GenBank/DDBJ whole genome shotgun (WGS) entry which is preliminary data.</text>
</comment>
<dbReference type="AlphaFoldDB" id="A0AAJ0CEQ7"/>